<proteinExistence type="predicted"/>
<gene>
    <name evidence="2" type="ORF">Pyn_10902</name>
</gene>
<evidence type="ECO:0000313" key="3">
    <source>
        <dbReference type="Proteomes" id="UP000250321"/>
    </source>
</evidence>
<name>A0A314UAR5_PRUYE</name>
<comment type="caution">
    <text evidence="2">The sequence shown here is derived from an EMBL/GenBank/DDBJ whole genome shotgun (WGS) entry which is preliminary data.</text>
</comment>
<organism evidence="2 3">
    <name type="scientific">Prunus yedoensis var. nudiflora</name>
    <dbReference type="NCBI Taxonomy" id="2094558"/>
    <lineage>
        <taxon>Eukaryota</taxon>
        <taxon>Viridiplantae</taxon>
        <taxon>Streptophyta</taxon>
        <taxon>Embryophyta</taxon>
        <taxon>Tracheophyta</taxon>
        <taxon>Spermatophyta</taxon>
        <taxon>Magnoliopsida</taxon>
        <taxon>eudicotyledons</taxon>
        <taxon>Gunneridae</taxon>
        <taxon>Pentapetalae</taxon>
        <taxon>rosids</taxon>
        <taxon>fabids</taxon>
        <taxon>Rosales</taxon>
        <taxon>Rosaceae</taxon>
        <taxon>Amygdaloideae</taxon>
        <taxon>Amygdaleae</taxon>
        <taxon>Prunus</taxon>
    </lineage>
</organism>
<dbReference type="EMBL" id="PJQY01003796">
    <property type="protein sequence ID" value="PQM34555.1"/>
    <property type="molecule type" value="Genomic_DNA"/>
</dbReference>
<reference evidence="2 3" key="1">
    <citation type="submission" date="2018-02" db="EMBL/GenBank/DDBJ databases">
        <title>Draft genome of wild Prunus yedoensis var. nudiflora.</title>
        <authorList>
            <person name="Baek S."/>
            <person name="Kim J.-H."/>
            <person name="Choi K."/>
            <person name="Kim G.-B."/>
            <person name="Cho A."/>
            <person name="Jang H."/>
            <person name="Shin C.-H."/>
            <person name="Yu H.-J."/>
            <person name="Mun J.-H."/>
        </authorList>
    </citation>
    <scope>NUCLEOTIDE SEQUENCE [LARGE SCALE GENOMIC DNA]</scope>
    <source>
        <strain evidence="3">cv. Jeju island</strain>
        <tissue evidence="2">Leaf</tissue>
    </source>
</reference>
<keyword evidence="3" id="KW-1185">Reference proteome</keyword>
<evidence type="ECO:0000313" key="2">
    <source>
        <dbReference type="EMBL" id="PQM34555.1"/>
    </source>
</evidence>
<dbReference type="AlphaFoldDB" id="A0A314UAR5"/>
<evidence type="ECO:0000256" key="1">
    <source>
        <dbReference type="SAM" id="MobiDB-lite"/>
    </source>
</evidence>
<sequence length="87" mass="9351">MARSDEGKEVDIHAGSKGASGGSQASTPWFLECSLLGTCSSMCWNLQQLCSISLQTSLFVAFVLPASWGNCMGQDGLLSKWAFWLSQ</sequence>
<feature type="compositionally biased region" description="Basic and acidic residues" evidence="1">
    <location>
        <begin position="1"/>
        <end position="14"/>
    </location>
</feature>
<protein>
    <submittedName>
        <fullName evidence="2">Uncharacterized protein</fullName>
    </submittedName>
</protein>
<accession>A0A314UAR5</accession>
<dbReference type="Proteomes" id="UP000250321">
    <property type="component" value="Unassembled WGS sequence"/>
</dbReference>
<feature type="region of interest" description="Disordered" evidence="1">
    <location>
        <begin position="1"/>
        <end position="25"/>
    </location>
</feature>